<feature type="compositionally biased region" description="Polar residues" evidence="1">
    <location>
        <begin position="53"/>
        <end position="71"/>
    </location>
</feature>
<dbReference type="WBParaSite" id="PgR144_g001_t01">
    <property type="protein sequence ID" value="PgR144_g001_t01"/>
    <property type="gene ID" value="PgR144_g001"/>
</dbReference>
<protein>
    <submittedName>
        <fullName evidence="3">Uncharacterized protein</fullName>
    </submittedName>
</protein>
<keyword evidence="2" id="KW-1185">Reference proteome</keyword>
<dbReference type="AlphaFoldDB" id="A0A915CFF1"/>
<dbReference type="Proteomes" id="UP000887569">
    <property type="component" value="Unplaced"/>
</dbReference>
<reference evidence="3" key="1">
    <citation type="submission" date="2022-11" db="UniProtKB">
        <authorList>
            <consortium name="WormBaseParasite"/>
        </authorList>
    </citation>
    <scope>IDENTIFICATION</scope>
</reference>
<name>A0A915CFF1_PARUN</name>
<evidence type="ECO:0000313" key="3">
    <source>
        <dbReference type="WBParaSite" id="PgR144_g001_t01"/>
    </source>
</evidence>
<evidence type="ECO:0000256" key="1">
    <source>
        <dbReference type="SAM" id="MobiDB-lite"/>
    </source>
</evidence>
<organism evidence="2 3">
    <name type="scientific">Parascaris univalens</name>
    <name type="common">Nematode worm</name>
    <dbReference type="NCBI Taxonomy" id="6257"/>
    <lineage>
        <taxon>Eukaryota</taxon>
        <taxon>Metazoa</taxon>
        <taxon>Ecdysozoa</taxon>
        <taxon>Nematoda</taxon>
        <taxon>Chromadorea</taxon>
        <taxon>Rhabditida</taxon>
        <taxon>Spirurina</taxon>
        <taxon>Ascaridomorpha</taxon>
        <taxon>Ascaridoidea</taxon>
        <taxon>Ascarididae</taxon>
        <taxon>Parascaris</taxon>
    </lineage>
</organism>
<sequence length="125" mass="14226">QRQQKWNKEEPGWRGGEWPLKQLSTDCRPSLSARDPSLDNILQPVQNEHPDRQPSSPAVHQPPRSTKCPTFVTDNTTVTQNVIGNSDATAMIKQLTMERNMSSINSTISSEKMMKKKHKRPCEED</sequence>
<evidence type="ECO:0000313" key="2">
    <source>
        <dbReference type="Proteomes" id="UP000887569"/>
    </source>
</evidence>
<feature type="region of interest" description="Disordered" evidence="1">
    <location>
        <begin position="1"/>
        <end position="71"/>
    </location>
</feature>
<accession>A0A915CFF1</accession>
<feature type="compositionally biased region" description="Basic and acidic residues" evidence="1">
    <location>
        <begin position="1"/>
        <end position="12"/>
    </location>
</feature>
<proteinExistence type="predicted"/>